<dbReference type="InterPro" id="IPR006342">
    <property type="entry name" value="FkbM_mtfrase"/>
</dbReference>
<dbReference type="EMBL" id="JBCLYO010000003">
    <property type="protein sequence ID" value="KAL0091562.1"/>
    <property type="molecule type" value="Genomic_DNA"/>
</dbReference>
<evidence type="ECO:0000259" key="1">
    <source>
        <dbReference type="Pfam" id="PF05050"/>
    </source>
</evidence>
<dbReference type="InterPro" id="IPR029063">
    <property type="entry name" value="SAM-dependent_MTases_sf"/>
</dbReference>
<dbReference type="SUPFAM" id="SSF53335">
    <property type="entry name" value="S-adenosyl-L-methionine-dependent methyltransferases"/>
    <property type="match status" value="1"/>
</dbReference>
<keyword evidence="3" id="KW-1185">Reference proteome</keyword>
<name>A0ABR3B6J1_PHYBL</name>
<evidence type="ECO:0000313" key="2">
    <source>
        <dbReference type="EMBL" id="KAL0091562.1"/>
    </source>
</evidence>
<accession>A0ABR3B6J1</accession>
<protein>
    <recommendedName>
        <fullName evidence="1">Methyltransferase FkbM domain-containing protein</fullName>
    </recommendedName>
</protein>
<organism evidence="2 3">
    <name type="scientific">Phycomyces blakesleeanus</name>
    <dbReference type="NCBI Taxonomy" id="4837"/>
    <lineage>
        <taxon>Eukaryota</taxon>
        <taxon>Fungi</taxon>
        <taxon>Fungi incertae sedis</taxon>
        <taxon>Mucoromycota</taxon>
        <taxon>Mucoromycotina</taxon>
        <taxon>Mucoromycetes</taxon>
        <taxon>Mucorales</taxon>
        <taxon>Phycomycetaceae</taxon>
        <taxon>Phycomyces</taxon>
    </lineage>
</organism>
<gene>
    <name evidence="2" type="ORF">J3Q64DRAFT_1321730</name>
</gene>
<dbReference type="Gene3D" id="3.40.50.150">
    <property type="entry name" value="Vaccinia Virus protein VP39"/>
    <property type="match status" value="1"/>
</dbReference>
<comment type="caution">
    <text evidence="2">The sequence shown here is derived from an EMBL/GenBank/DDBJ whole genome shotgun (WGS) entry which is preliminary data.</text>
</comment>
<dbReference type="Proteomes" id="UP001448207">
    <property type="component" value="Unassembled WGS sequence"/>
</dbReference>
<sequence>MVAGASGAHVVAFEPQTPLRSVINLAARLNQISDRIRVLPFAALDKFRKIAMSNYQEGDGGVGFLDYSTQESVIKTQTIRVDSIPSFNRLFDTNSNKLLSLRTPNDFGQDYAAALEKNNKEPNGTMLDKTLAFKQPIHFLKIDVEGFELPALESASGLYEAGLVEHTVLEFGPPSRWDVTIEDGETMSLAEKRAVTLAQAKKILLRAVQEWNLDIYLLPAIGWEATVNWMVQHGVDYRNGGVGDNRAVYRLKAWDFDGKGLEGDEFEAELEAKDQVVTEFIPLPEHLIEPYLESLESIGEMYLWFVKKDNKLPIMTTTEL</sequence>
<dbReference type="Pfam" id="PF05050">
    <property type="entry name" value="Methyltransf_21"/>
    <property type="match status" value="1"/>
</dbReference>
<reference evidence="2 3" key="1">
    <citation type="submission" date="2024-04" db="EMBL/GenBank/DDBJ databases">
        <title>Symmetric and asymmetric DNA N6-adenine methylation regulates different biological responses in Mucorales.</title>
        <authorList>
            <consortium name="Lawrence Berkeley National Laboratory"/>
            <person name="Lax C."/>
            <person name="Mondo S.J."/>
            <person name="Osorio-Concepcion M."/>
            <person name="Muszewska A."/>
            <person name="Corrochano-Luque M."/>
            <person name="Gutierrez G."/>
            <person name="Riley R."/>
            <person name="Lipzen A."/>
            <person name="Guo J."/>
            <person name="Hundley H."/>
            <person name="Amirebrahimi M."/>
            <person name="Ng V."/>
            <person name="Lorenzo-Gutierrez D."/>
            <person name="Binder U."/>
            <person name="Yang J."/>
            <person name="Song Y."/>
            <person name="Canovas D."/>
            <person name="Navarro E."/>
            <person name="Freitag M."/>
            <person name="Gabaldon T."/>
            <person name="Grigoriev I.V."/>
            <person name="Corrochano L.M."/>
            <person name="Nicolas F.E."/>
            <person name="Garre V."/>
        </authorList>
    </citation>
    <scope>NUCLEOTIDE SEQUENCE [LARGE SCALE GENOMIC DNA]</scope>
    <source>
        <strain evidence="2 3">L51</strain>
    </source>
</reference>
<feature type="domain" description="Methyltransferase FkbM" evidence="1">
    <location>
        <begin position="6"/>
        <end position="158"/>
    </location>
</feature>
<proteinExistence type="predicted"/>
<evidence type="ECO:0000313" key="3">
    <source>
        <dbReference type="Proteomes" id="UP001448207"/>
    </source>
</evidence>